<evidence type="ECO:0008006" key="3">
    <source>
        <dbReference type="Google" id="ProtNLM"/>
    </source>
</evidence>
<protein>
    <recommendedName>
        <fullName evidence="3">Transcription factor domain-containing protein</fullName>
    </recommendedName>
</protein>
<name>A0A6A6FF53_9PEZI</name>
<gene>
    <name evidence="1" type="ORF">CERZMDRAFT_97938</name>
</gene>
<evidence type="ECO:0000313" key="1">
    <source>
        <dbReference type="EMBL" id="KAF2212021.1"/>
    </source>
</evidence>
<dbReference type="AlphaFoldDB" id="A0A6A6FF53"/>
<dbReference type="EMBL" id="ML992674">
    <property type="protein sequence ID" value="KAF2212021.1"/>
    <property type="molecule type" value="Genomic_DNA"/>
</dbReference>
<accession>A0A6A6FF53</accession>
<dbReference type="InterPro" id="IPR053181">
    <property type="entry name" value="EcdB-like_regulator"/>
</dbReference>
<organism evidence="1 2">
    <name type="scientific">Cercospora zeae-maydis SCOH1-5</name>
    <dbReference type="NCBI Taxonomy" id="717836"/>
    <lineage>
        <taxon>Eukaryota</taxon>
        <taxon>Fungi</taxon>
        <taxon>Dikarya</taxon>
        <taxon>Ascomycota</taxon>
        <taxon>Pezizomycotina</taxon>
        <taxon>Dothideomycetes</taxon>
        <taxon>Dothideomycetidae</taxon>
        <taxon>Mycosphaerellales</taxon>
        <taxon>Mycosphaerellaceae</taxon>
        <taxon>Cercospora</taxon>
    </lineage>
</organism>
<keyword evidence="2" id="KW-1185">Reference proteome</keyword>
<dbReference type="PANTHER" id="PTHR47785">
    <property type="entry name" value="ZN(II)2CYS6 TRANSCRIPTION FACTOR (EUROFUNG)-RELATED-RELATED"/>
    <property type="match status" value="1"/>
</dbReference>
<reference evidence="1" key="1">
    <citation type="journal article" date="2020" name="Stud. Mycol.">
        <title>101 Dothideomycetes genomes: a test case for predicting lifestyles and emergence of pathogens.</title>
        <authorList>
            <person name="Haridas S."/>
            <person name="Albert R."/>
            <person name="Binder M."/>
            <person name="Bloem J."/>
            <person name="Labutti K."/>
            <person name="Salamov A."/>
            <person name="Andreopoulos B."/>
            <person name="Baker S."/>
            <person name="Barry K."/>
            <person name="Bills G."/>
            <person name="Bluhm B."/>
            <person name="Cannon C."/>
            <person name="Castanera R."/>
            <person name="Culley D."/>
            <person name="Daum C."/>
            <person name="Ezra D."/>
            <person name="Gonzalez J."/>
            <person name="Henrissat B."/>
            <person name="Kuo A."/>
            <person name="Liang C."/>
            <person name="Lipzen A."/>
            <person name="Lutzoni F."/>
            <person name="Magnuson J."/>
            <person name="Mondo S."/>
            <person name="Nolan M."/>
            <person name="Ohm R."/>
            <person name="Pangilinan J."/>
            <person name="Park H.-J."/>
            <person name="Ramirez L."/>
            <person name="Alfaro M."/>
            <person name="Sun H."/>
            <person name="Tritt A."/>
            <person name="Yoshinaga Y."/>
            <person name="Zwiers L.-H."/>
            <person name="Turgeon B."/>
            <person name="Goodwin S."/>
            <person name="Spatafora J."/>
            <person name="Crous P."/>
            <person name="Grigoriev I."/>
        </authorList>
    </citation>
    <scope>NUCLEOTIDE SEQUENCE</scope>
    <source>
        <strain evidence="1">SCOH1-5</strain>
    </source>
</reference>
<sequence>MFDEDYVTRAEARNMSLHEISKHTDEDNMDLTFRTISKLVEDHLKHIHPLQPFLQRSRVTSLFELFRGTYASDATGTSCGTNIEYDLERPRKRRRTTSPSLLVSALGAAATQDRVLPQSSPANTMPVITPPGCSYYLAASEIIATQIDGYDLVHAHMFMLAGMYKEQIGRTAESASWYSMAGRVLQHLSRRGVESNSSSEILAVVKQHAAGLQRWRMQLHPLLR</sequence>
<dbReference type="Proteomes" id="UP000799539">
    <property type="component" value="Unassembled WGS sequence"/>
</dbReference>
<evidence type="ECO:0000313" key="2">
    <source>
        <dbReference type="Proteomes" id="UP000799539"/>
    </source>
</evidence>
<dbReference type="PANTHER" id="PTHR47785:SF4">
    <property type="entry name" value="ZN(II)2CYS6 TRANSCRIPTION FACTOR (EUROFUNG)"/>
    <property type="match status" value="1"/>
</dbReference>
<proteinExistence type="predicted"/>